<evidence type="ECO:0000313" key="6">
    <source>
        <dbReference type="Proteomes" id="UP000283543"/>
    </source>
</evidence>
<gene>
    <name evidence="4" type="ORF">DYB26_008021</name>
    <name evidence="2" type="ORF">DYB30_011749</name>
    <name evidence="3" type="ORF">DYB34_002716</name>
</gene>
<evidence type="ECO:0000256" key="1">
    <source>
        <dbReference type="SAM" id="Coils"/>
    </source>
</evidence>
<dbReference type="AlphaFoldDB" id="A0A397CAR6"/>
<accession>A0A397CAR6</accession>
<evidence type="ECO:0000313" key="7">
    <source>
        <dbReference type="Proteomes" id="UP000286510"/>
    </source>
</evidence>
<proteinExistence type="predicted"/>
<sequence>MAVTLPYAQSREDTTTMLDLIEPRVHDLLGLIQRHVELMVTANSPPQLRDWLVVALDLLARLQSTQVHQARYKQVATEIQDLEAEIVNAVLALHRHNFLPNVSTIGYVQ</sequence>
<protein>
    <submittedName>
        <fullName evidence="2">Uncharacterized protein</fullName>
    </submittedName>
</protein>
<reference evidence="5 6" key="1">
    <citation type="submission" date="2018-08" db="EMBL/GenBank/DDBJ databases">
        <title>Aphanomyces genome sequencing and annotation.</title>
        <authorList>
            <person name="Minardi D."/>
            <person name="Oidtmann B."/>
            <person name="Van Der Giezen M."/>
            <person name="Studholme D.J."/>
        </authorList>
    </citation>
    <scope>NUCLEOTIDE SEQUENCE [LARGE SCALE GENOMIC DNA]</scope>
    <source>
        <strain evidence="2 5">D2</strain>
        <strain evidence="4 7">FDL457</strain>
        <strain evidence="3 6">Si</strain>
    </source>
</reference>
<feature type="coiled-coil region" evidence="1">
    <location>
        <begin position="65"/>
        <end position="92"/>
    </location>
</feature>
<dbReference type="EMBL" id="QUTD01011918">
    <property type="protein sequence ID" value="RHY38993.1"/>
    <property type="molecule type" value="Genomic_DNA"/>
</dbReference>
<keyword evidence="1" id="KW-0175">Coiled coil</keyword>
<evidence type="ECO:0000313" key="2">
    <source>
        <dbReference type="EMBL" id="RHY38993.1"/>
    </source>
</evidence>
<dbReference type="VEuPathDB" id="FungiDB:H257_09497"/>
<dbReference type="Proteomes" id="UP000286510">
    <property type="component" value="Unassembled WGS sequence"/>
</dbReference>
<evidence type="ECO:0000313" key="4">
    <source>
        <dbReference type="EMBL" id="RHZ40287.1"/>
    </source>
</evidence>
<name>A0A397CAR6_APHAT</name>
<evidence type="ECO:0000313" key="3">
    <source>
        <dbReference type="EMBL" id="RHY60524.1"/>
    </source>
</evidence>
<organism evidence="2 5">
    <name type="scientific">Aphanomyces astaci</name>
    <name type="common">Crayfish plague agent</name>
    <dbReference type="NCBI Taxonomy" id="112090"/>
    <lineage>
        <taxon>Eukaryota</taxon>
        <taxon>Sar</taxon>
        <taxon>Stramenopiles</taxon>
        <taxon>Oomycota</taxon>
        <taxon>Saprolegniomycetes</taxon>
        <taxon>Saprolegniales</taxon>
        <taxon>Verrucalvaceae</taxon>
        <taxon>Aphanomyces</taxon>
    </lineage>
</organism>
<dbReference type="Proteomes" id="UP000266643">
    <property type="component" value="Unassembled WGS sequence"/>
</dbReference>
<dbReference type="EMBL" id="QUTB01004651">
    <property type="protein sequence ID" value="RHY60524.1"/>
    <property type="molecule type" value="Genomic_DNA"/>
</dbReference>
<evidence type="ECO:0000313" key="5">
    <source>
        <dbReference type="Proteomes" id="UP000266643"/>
    </source>
</evidence>
<comment type="caution">
    <text evidence="2">The sequence shown here is derived from an EMBL/GenBank/DDBJ whole genome shotgun (WGS) entry which is preliminary data.</text>
</comment>
<dbReference type="EMBL" id="QUTF01006768">
    <property type="protein sequence ID" value="RHZ40287.1"/>
    <property type="molecule type" value="Genomic_DNA"/>
</dbReference>
<dbReference type="Proteomes" id="UP000283543">
    <property type="component" value="Unassembled WGS sequence"/>
</dbReference>